<organism evidence="3 4">
    <name type="scientific">Candidatus Muproteobacteria bacterium RBG_16_65_34</name>
    <dbReference type="NCBI Taxonomy" id="1817760"/>
    <lineage>
        <taxon>Bacteria</taxon>
        <taxon>Pseudomonadati</taxon>
        <taxon>Pseudomonadota</taxon>
        <taxon>Candidatus Muproteobacteria</taxon>
    </lineage>
</organism>
<reference evidence="3 4" key="1">
    <citation type="journal article" date="2016" name="Nat. Commun.">
        <title>Thousands of microbial genomes shed light on interconnected biogeochemical processes in an aquifer system.</title>
        <authorList>
            <person name="Anantharaman K."/>
            <person name="Brown C.T."/>
            <person name="Hug L.A."/>
            <person name="Sharon I."/>
            <person name="Castelle C.J."/>
            <person name="Probst A.J."/>
            <person name="Thomas B.C."/>
            <person name="Singh A."/>
            <person name="Wilkins M.J."/>
            <person name="Karaoz U."/>
            <person name="Brodie E.L."/>
            <person name="Williams K.H."/>
            <person name="Hubbard S.S."/>
            <person name="Banfield J.F."/>
        </authorList>
    </citation>
    <scope>NUCLEOTIDE SEQUENCE [LARGE SCALE GENOMIC DNA]</scope>
</reference>
<dbReference type="AlphaFoldDB" id="A0A1F6TRQ5"/>
<dbReference type="InterPro" id="IPR046735">
    <property type="entry name" value="PA2779-like"/>
</dbReference>
<dbReference type="NCBIfam" id="NF033919">
    <property type="entry name" value="PA2779_fam"/>
    <property type="match status" value="1"/>
</dbReference>
<evidence type="ECO:0000313" key="3">
    <source>
        <dbReference type="EMBL" id="OGI47755.1"/>
    </source>
</evidence>
<dbReference type="EMBL" id="MFSU01000047">
    <property type="protein sequence ID" value="OGI47755.1"/>
    <property type="molecule type" value="Genomic_DNA"/>
</dbReference>
<dbReference type="Proteomes" id="UP000178885">
    <property type="component" value="Unassembled WGS sequence"/>
</dbReference>
<comment type="caution">
    <text evidence="3">The sequence shown here is derived from an EMBL/GenBank/DDBJ whole genome shotgun (WGS) entry which is preliminary data.</text>
</comment>
<protein>
    <recommendedName>
        <fullName evidence="5">PA2779 family protein</fullName>
    </recommendedName>
</protein>
<keyword evidence="1" id="KW-0812">Transmembrane</keyword>
<keyword evidence="1" id="KW-1133">Transmembrane helix</keyword>
<feature type="signal peptide" evidence="2">
    <location>
        <begin position="1"/>
        <end position="31"/>
    </location>
</feature>
<dbReference type="Pfam" id="PF20332">
    <property type="entry name" value="DUF6627"/>
    <property type="match status" value="1"/>
</dbReference>
<evidence type="ECO:0008006" key="5">
    <source>
        <dbReference type="Google" id="ProtNLM"/>
    </source>
</evidence>
<evidence type="ECO:0000313" key="4">
    <source>
        <dbReference type="Proteomes" id="UP000178885"/>
    </source>
</evidence>
<feature type="transmembrane region" description="Helical" evidence="1">
    <location>
        <begin position="103"/>
        <end position="129"/>
    </location>
</feature>
<dbReference type="STRING" id="1817760.A2151_05565"/>
<evidence type="ECO:0000256" key="2">
    <source>
        <dbReference type="SAM" id="SignalP"/>
    </source>
</evidence>
<gene>
    <name evidence="3" type="ORF">A2151_05565</name>
</gene>
<name>A0A1F6TRQ5_9PROT</name>
<evidence type="ECO:0000256" key="1">
    <source>
        <dbReference type="SAM" id="Phobius"/>
    </source>
</evidence>
<keyword evidence="2" id="KW-0732">Signal</keyword>
<keyword evidence="1" id="KW-0472">Membrane</keyword>
<sequence>MEKLRRNARPLSYLVLSGFVAFTLHGPAAQAALIGTEAVLATGQATPERARLHALLDREQVKSALLARGVDPAQVQARVDGMTDREAQLLGNKIDELPAGGDVLGLAVFVFLVLLVTDIAGFTDIFPFVKKPGRR</sequence>
<accession>A0A1F6TRQ5</accession>
<proteinExistence type="predicted"/>
<feature type="chain" id="PRO_5009526802" description="PA2779 family protein" evidence="2">
    <location>
        <begin position="32"/>
        <end position="135"/>
    </location>
</feature>